<dbReference type="EMBL" id="JBHSXS010000055">
    <property type="protein sequence ID" value="MFC6886543.1"/>
    <property type="molecule type" value="Genomic_DNA"/>
</dbReference>
<dbReference type="PANTHER" id="PTHR35530:SF1">
    <property type="entry name" value="2-HYDROXYMUCONATE TAUTOMERASE"/>
    <property type="match status" value="1"/>
</dbReference>
<keyword evidence="5" id="KW-1185">Reference proteome</keyword>
<comment type="caution">
    <text evidence="4">The sequence shown here is derived from an EMBL/GenBank/DDBJ whole genome shotgun (WGS) entry which is preliminary data.</text>
</comment>
<evidence type="ECO:0000256" key="1">
    <source>
        <dbReference type="ARBA" id="ARBA00006723"/>
    </source>
</evidence>
<evidence type="ECO:0000259" key="3">
    <source>
        <dbReference type="Pfam" id="PF01361"/>
    </source>
</evidence>
<dbReference type="Gene3D" id="3.30.429.10">
    <property type="entry name" value="Macrophage Migration Inhibitory Factor"/>
    <property type="match status" value="1"/>
</dbReference>
<evidence type="ECO:0000313" key="4">
    <source>
        <dbReference type="EMBL" id="MFC6886543.1"/>
    </source>
</evidence>
<dbReference type="Pfam" id="PF01361">
    <property type="entry name" value="Tautomerase"/>
    <property type="match status" value="1"/>
</dbReference>
<keyword evidence="2 4" id="KW-0413">Isomerase</keyword>
<sequence length="64" mass="7226">MPFVTVHLWEGRTVDQKRALTKAITDAMVEHADARPDGLHVVIQEYPKENWARGGVLGVDRKDT</sequence>
<proteinExistence type="inferred from homology"/>
<dbReference type="InterPro" id="IPR014347">
    <property type="entry name" value="Tautomerase/MIF_sf"/>
</dbReference>
<dbReference type="GO" id="GO:0016853">
    <property type="term" value="F:isomerase activity"/>
    <property type="evidence" value="ECO:0007669"/>
    <property type="project" value="UniProtKB-KW"/>
</dbReference>
<organism evidence="4 5">
    <name type="scientific">Actinomadura yumaensis</name>
    <dbReference type="NCBI Taxonomy" id="111807"/>
    <lineage>
        <taxon>Bacteria</taxon>
        <taxon>Bacillati</taxon>
        <taxon>Actinomycetota</taxon>
        <taxon>Actinomycetes</taxon>
        <taxon>Streptosporangiales</taxon>
        <taxon>Thermomonosporaceae</taxon>
        <taxon>Actinomadura</taxon>
    </lineage>
</organism>
<dbReference type="EC" id="5.3.2.6" evidence="4"/>
<evidence type="ECO:0000313" key="5">
    <source>
        <dbReference type="Proteomes" id="UP001596380"/>
    </source>
</evidence>
<gene>
    <name evidence="4" type="ORF">ACFQKB_42755</name>
</gene>
<reference evidence="5" key="1">
    <citation type="journal article" date="2019" name="Int. J. Syst. Evol. Microbiol.">
        <title>The Global Catalogue of Microorganisms (GCM) 10K type strain sequencing project: providing services to taxonomists for standard genome sequencing and annotation.</title>
        <authorList>
            <consortium name="The Broad Institute Genomics Platform"/>
            <consortium name="The Broad Institute Genome Sequencing Center for Infectious Disease"/>
            <person name="Wu L."/>
            <person name="Ma J."/>
        </authorList>
    </citation>
    <scope>NUCLEOTIDE SEQUENCE [LARGE SCALE GENOMIC DNA]</scope>
    <source>
        <strain evidence="5">JCM 3369</strain>
    </source>
</reference>
<evidence type="ECO:0000256" key="2">
    <source>
        <dbReference type="ARBA" id="ARBA00023235"/>
    </source>
</evidence>
<dbReference type="NCBIfam" id="NF002571">
    <property type="entry name" value="PRK02220.1"/>
    <property type="match status" value="1"/>
</dbReference>
<comment type="similarity">
    <text evidence="1">Belongs to the 4-oxalocrotonate tautomerase family.</text>
</comment>
<dbReference type="RefSeq" id="WP_160820300.1">
    <property type="nucleotide sequence ID" value="NZ_JBHSXE010000001.1"/>
</dbReference>
<protein>
    <submittedName>
        <fullName evidence="4">2-hydroxymuconate tautomerase</fullName>
        <ecNumber evidence="4">5.3.2.6</ecNumber>
    </submittedName>
</protein>
<dbReference type="PANTHER" id="PTHR35530">
    <property type="entry name" value="TAUTOMERASE-RELATED"/>
    <property type="match status" value="1"/>
</dbReference>
<accession>A0ABW2CZP1</accession>
<dbReference type="SUPFAM" id="SSF55331">
    <property type="entry name" value="Tautomerase/MIF"/>
    <property type="match status" value="1"/>
</dbReference>
<dbReference type="Proteomes" id="UP001596380">
    <property type="component" value="Unassembled WGS sequence"/>
</dbReference>
<feature type="domain" description="4-oxalocrotonate tautomerase-like" evidence="3">
    <location>
        <begin position="2"/>
        <end position="57"/>
    </location>
</feature>
<name>A0ABW2CZP1_9ACTN</name>
<dbReference type="InterPro" id="IPR004370">
    <property type="entry name" value="4-OT-like_dom"/>
</dbReference>